<dbReference type="InterPro" id="IPR035911">
    <property type="entry name" value="MurE/MurF_N"/>
</dbReference>
<dbReference type="InterPro" id="IPR013221">
    <property type="entry name" value="Mur_ligase_cen"/>
</dbReference>
<dbReference type="EC" id="6.3.2.10" evidence="10 11"/>
<name>A0ABU7U5V5_9PROT</name>
<dbReference type="SUPFAM" id="SSF53244">
    <property type="entry name" value="MurD-like peptide ligases, peptide-binding domain"/>
    <property type="match status" value="1"/>
</dbReference>
<dbReference type="PANTHER" id="PTHR43024:SF1">
    <property type="entry name" value="UDP-N-ACETYLMURAMOYL-TRIPEPTIDE--D-ALANYL-D-ALANINE LIGASE"/>
    <property type="match status" value="1"/>
</dbReference>
<keyword evidence="3 10" id="KW-0132">Cell division</keyword>
<keyword evidence="7 10" id="KW-0573">Peptidoglycan synthesis</keyword>
<dbReference type="InterPro" id="IPR036615">
    <property type="entry name" value="Mur_ligase_C_dom_sf"/>
</dbReference>
<sequence length="466" mass="48994">MHMTRLVKRQKGSEMTVLWKGEELAEATGAVTAPDIAITGISIDTRTLQPGDLFIALEGASHDGHDHVAEAFSKGAACCIVHRPVSASGPVINVPDSLKALQALGLYARSRFTGKMIAITGSVGKTTTKNMLHAALATQGRTHAADKSFNNHIGVPLTLARLPRDVAWCICEIGMNHAGEIAPLAQMVRPDVAIITSIGNSHIGHLGSLEAIVEEKSALFASLRQTGTAIAPDAVFGRDTLKRKLGASRARFIGVGIAPSADMRLLDLQMTAEGSSFTFSGRHVALNVPGRHLAEDAALVLAGVKSVGADLDLAIAALARYRPDAGRGMRLPILDDSVTLLDESYNASGLSMRAALATLALMPAKRRIAVLGDMLEMGDHAQEAHLALLPDIVASADALYCCGAAMKDVFDYLPAGKKGAWCETADRLAPLLIKGLAAGDVVLVKGSFGSRMRDVVDALKKQGNQG</sequence>
<comment type="function">
    <text evidence="10 11">Involved in cell wall formation. Catalyzes the final step in the synthesis of UDP-N-acetylmuramoyl-pentapeptide, the precursor of murein.</text>
</comment>
<comment type="catalytic activity">
    <reaction evidence="10 11">
        <text>D-alanyl-D-alanine + UDP-N-acetyl-alpha-D-muramoyl-L-alanyl-gamma-D-glutamyl-meso-2,6-diaminopimelate + ATP = UDP-N-acetyl-alpha-D-muramoyl-L-alanyl-gamma-D-glutamyl-meso-2,6-diaminopimeloyl-D-alanyl-D-alanine + ADP + phosphate + H(+)</text>
        <dbReference type="Rhea" id="RHEA:28374"/>
        <dbReference type="ChEBI" id="CHEBI:15378"/>
        <dbReference type="ChEBI" id="CHEBI:30616"/>
        <dbReference type="ChEBI" id="CHEBI:43474"/>
        <dbReference type="ChEBI" id="CHEBI:57822"/>
        <dbReference type="ChEBI" id="CHEBI:61386"/>
        <dbReference type="ChEBI" id="CHEBI:83905"/>
        <dbReference type="ChEBI" id="CHEBI:456216"/>
        <dbReference type="EC" id="6.3.2.10"/>
    </reaction>
</comment>
<dbReference type="Pfam" id="PF02875">
    <property type="entry name" value="Mur_ligase_C"/>
    <property type="match status" value="1"/>
</dbReference>
<dbReference type="Gene3D" id="3.40.1190.10">
    <property type="entry name" value="Mur-like, catalytic domain"/>
    <property type="match status" value="1"/>
</dbReference>
<evidence type="ECO:0000256" key="5">
    <source>
        <dbReference type="ARBA" id="ARBA00022840"/>
    </source>
</evidence>
<dbReference type="InterPro" id="IPR051046">
    <property type="entry name" value="MurCDEF_CellWall_CoF430Synth"/>
</dbReference>
<keyword evidence="4 10" id="KW-0547">Nucleotide-binding</keyword>
<accession>A0ABU7U5V5</accession>
<comment type="subcellular location">
    <subcellularLocation>
        <location evidence="10 11">Cytoplasm</location>
    </subcellularLocation>
</comment>
<comment type="similarity">
    <text evidence="10">Belongs to the MurCDEF family. MurF subfamily.</text>
</comment>
<keyword evidence="16" id="KW-1185">Reference proteome</keyword>
<feature type="domain" description="Mur ligase central" evidence="14">
    <location>
        <begin position="119"/>
        <end position="302"/>
    </location>
</feature>
<dbReference type="InterPro" id="IPR036565">
    <property type="entry name" value="Mur-like_cat_sf"/>
</dbReference>
<keyword evidence="6 10" id="KW-0133">Cell shape</keyword>
<dbReference type="SUPFAM" id="SSF53623">
    <property type="entry name" value="MurD-like peptide ligases, catalytic domain"/>
    <property type="match status" value="1"/>
</dbReference>
<reference evidence="15 16" key="1">
    <citation type="submission" date="2023-10" db="EMBL/GenBank/DDBJ databases">
        <title>Sorlinia euscelidii gen. nov., sp. nov., an acetic acid bacteria isolated from the gut of Euscelidius variegatus emitter.</title>
        <authorList>
            <person name="Michoud G."/>
            <person name="Marasco R."/>
            <person name="Seferji K."/>
            <person name="Gonella E."/>
            <person name="Garuglieri E."/>
            <person name="Alma A."/>
            <person name="Mapelli F."/>
            <person name="Borin S."/>
            <person name="Daffonchio D."/>
            <person name="Crotti E."/>
        </authorList>
    </citation>
    <scope>NUCLEOTIDE SEQUENCE [LARGE SCALE GENOMIC DNA]</scope>
    <source>
        <strain evidence="15 16">EV16P</strain>
    </source>
</reference>
<dbReference type="EMBL" id="JAWJZY010000004">
    <property type="protein sequence ID" value="MEE8659346.1"/>
    <property type="molecule type" value="Genomic_DNA"/>
</dbReference>
<dbReference type="Gene3D" id="3.90.190.20">
    <property type="entry name" value="Mur ligase, C-terminal domain"/>
    <property type="match status" value="1"/>
</dbReference>
<evidence type="ECO:0000256" key="6">
    <source>
        <dbReference type="ARBA" id="ARBA00022960"/>
    </source>
</evidence>
<gene>
    <name evidence="10" type="primary">murF</name>
    <name evidence="15" type="ORF">DOFOFD_10040</name>
</gene>
<evidence type="ECO:0000256" key="4">
    <source>
        <dbReference type="ARBA" id="ARBA00022741"/>
    </source>
</evidence>
<keyword evidence="9 10" id="KW-0961">Cell wall biogenesis/degradation</keyword>
<evidence type="ECO:0000256" key="10">
    <source>
        <dbReference type="HAMAP-Rule" id="MF_02019"/>
    </source>
</evidence>
<evidence type="ECO:0000259" key="13">
    <source>
        <dbReference type="Pfam" id="PF02875"/>
    </source>
</evidence>
<dbReference type="Pfam" id="PF08245">
    <property type="entry name" value="Mur_ligase_M"/>
    <property type="match status" value="1"/>
</dbReference>
<dbReference type="HAMAP" id="MF_02019">
    <property type="entry name" value="MurF"/>
    <property type="match status" value="1"/>
</dbReference>
<feature type="binding site" evidence="10">
    <location>
        <begin position="121"/>
        <end position="127"/>
    </location>
    <ligand>
        <name>ATP</name>
        <dbReference type="ChEBI" id="CHEBI:30616"/>
    </ligand>
</feature>
<dbReference type="NCBIfam" id="TIGR01143">
    <property type="entry name" value="murF"/>
    <property type="match status" value="1"/>
</dbReference>
<dbReference type="GO" id="GO:0016874">
    <property type="term" value="F:ligase activity"/>
    <property type="evidence" value="ECO:0007669"/>
    <property type="project" value="UniProtKB-KW"/>
</dbReference>
<keyword evidence="2 10" id="KW-0436">Ligase</keyword>
<dbReference type="Proteomes" id="UP001312908">
    <property type="component" value="Unassembled WGS sequence"/>
</dbReference>
<dbReference type="PANTHER" id="PTHR43024">
    <property type="entry name" value="UDP-N-ACETYLMURAMOYL-TRIPEPTIDE--D-ALANYL-D-ALANINE LIGASE"/>
    <property type="match status" value="1"/>
</dbReference>
<keyword evidence="1 10" id="KW-0963">Cytoplasm</keyword>
<evidence type="ECO:0000259" key="14">
    <source>
        <dbReference type="Pfam" id="PF08245"/>
    </source>
</evidence>
<feature type="domain" description="Mur ligase C-terminal" evidence="13">
    <location>
        <begin position="335"/>
        <end position="448"/>
    </location>
</feature>
<keyword evidence="8 10" id="KW-0131">Cell cycle</keyword>
<dbReference type="Gene3D" id="3.40.1390.10">
    <property type="entry name" value="MurE/MurF, N-terminal domain"/>
    <property type="match status" value="1"/>
</dbReference>
<evidence type="ECO:0000256" key="2">
    <source>
        <dbReference type="ARBA" id="ARBA00022598"/>
    </source>
</evidence>
<comment type="pathway">
    <text evidence="10 11">Cell wall biogenesis; peptidoglycan biosynthesis.</text>
</comment>
<comment type="caution">
    <text evidence="15">The sequence shown here is derived from an EMBL/GenBank/DDBJ whole genome shotgun (WGS) entry which is preliminary data.</text>
</comment>
<evidence type="ECO:0000256" key="3">
    <source>
        <dbReference type="ARBA" id="ARBA00022618"/>
    </source>
</evidence>
<dbReference type="InterPro" id="IPR000713">
    <property type="entry name" value="Mur_ligase_N"/>
</dbReference>
<protein>
    <recommendedName>
        <fullName evidence="10 11">UDP-N-acetylmuramoyl-tripeptide--D-alanyl-D-alanine ligase</fullName>
        <ecNumber evidence="10 11">6.3.2.10</ecNumber>
    </recommendedName>
    <alternativeName>
        <fullName evidence="10">D-alanyl-D-alanine-adding enzyme</fullName>
    </alternativeName>
</protein>
<evidence type="ECO:0000313" key="16">
    <source>
        <dbReference type="Proteomes" id="UP001312908"/>
    </source>
</evidence>
<dbReference type="SUPFAM" id="SSF63418">
    <property type="entry name" value="MurE/MurF N-terminal domain"/>
    <property type="match status" value="1"/>
</dbReference>
<evidence type="ECO:0000256" key="1">
    <source>
        <dbReference type="ARBA" id="ARBA00022490"/>
    </source>
</evidence>
<evidence type="ECO:0000256" key="11">
    <source>
        <dbReference type="RuleBase" id="RU004136"/>
    </source>
</evidence>
<keyword evidence="5 10" id="KW-0067">ATP-binding</keyword>
<evidence type="ECO:0000256" key="9">
    <source>
        <dbReference type="ARBA" id="ARBA00023316"/>
    </source>
</evidence>
<evidence type="ECO:0000256" key="7">
    <source>
        <dbReference type="ARBA" id="ARBA00022984"/>
    </source>
</evidence>
<dbReference type="InterPro" id="IPR005863">
    <property type="entry name" value="UDP-N-AcMur_synth"/>
</dbReference>
<evidence type="ECO:0000256" key="8">
    <source>
        <dbReference type="ARBA" id="ARBA00023306"/>
    </source>
</evidence>
<evidence type="ECO:0000313" key="15">
    <source>
        <dbReference type="EMBL" id="MEE8659346.1"/>
    </source>
</evidence>
<evidence type="ECO:0000259" key="12">
    <source>
        <dbReference type="Pfam" id="PF01225"/>
    </source>
</evidence>
<proteinExistence type="inferred from homology"/>
<feature type="domain" description="Mur ligase N-terminal catalytic" evidence="12">
    <location>
        <begin position="38"/>
        <end position="87"/>
    </location>
</feature>
<dbReference type="InterPro" id="IPR004101">
    <property type="entry name" value="Mur_ligase_C"/>
</dbReference>
<dbReference type="Pfam" id="PF01225">
    <property type="entry name" value="Mur_ligase"/>
    <property type="match status" value="1"/>
</dbReference>
<organism evidence="15 16">
    <name type="scientific">Sorlinia euscelidii</name>
    <dbReference type="NCBI Taxonomy" id="3081148"/>
    <lineage>
        <taxon>Bacteria</taxon>
        <taxon>Pseudomonadati</taxon>
        <taxon>Pseudomonadota</taxon>
        <taxon>Alphaproteobacteria</taxon>
        <taxon>Acetobacterales</taxon>
        <taxon>Acetobacteraceae</taxon>
        <taxon>Sorlinia</taxon>
    </lineage>
</organism>